<reference evidence="3" key="1">
    <citation type="submission" date="2023-10" db="EMBL/GenBank/DDBJ databases">
        <title>Genome assembly of Pristionchus species.</title>
        <authorList>
            <person name="Yoshida K."/>
            <person name="Sommer R.J."/>
        </authorList>
    </citation>
    <scope>NUCLEOTIDE SEQUENCE</scope>
    <source>
        <strain evidence="3">RS0144</strain>
    </source>
</reference>
<evidence type="ECO:0000256" key="2">
    <source>
        <dbReference type="SAM" id="Phobius"/>
    </source>
</evidence>
<name>A0AAV5T450_9BILA</name>
<evidence type="ECO:0000313" key="3">
    <source>
        <dbReference type="EMBL" id="GMS86466.1"/>
    </source>
</evidence>
<keyword evidence="2" id="KW-1133">Transmembrane helix</keyword>
<keyword evidence="2" id="KW-0472">Membrane</keyword>
<sequence>SMVSARQFDPHDPRYYQCCCGARVHVAAMAKAVAGICIISNVFNIWNALANSGSLSFVIGGLVGSGLIAVAAFQEHRPTLIFYMVLQGLGIAVVCMMLLLTFVALVILKVDVPQGVNEPIGRYDATPEQDVLVTGGQFLIRTDRVKVGETNSRLNIPAREMGMMFVLVTIFQLGLLLWSFAVMLHFYTFLSDRERAGAVPVVYQTRPAAQPQQQTTGGRGRYDRRKQPSNADHIQYPIYNGHRTPSLTPYSVADRTSSAFQSADPVQPAFTAKAPSPRKIVCDDDSLPPPYESIHEKKEEDEEKEEESK</sequence>
<dbReference type="Proteomes" id="UP001432027">
    <property type="component" value="Unassembled WGS sequence"/>
</dbReference>
<proteinExistence type="predicted"/>
<accession>A0AAV5T450</accession>
<comment type="caution">
    <text evidence="3">The sequence shown here is derived from an EMBL/GenBank/DDBJ whole genome shotgun (WGS) entry which is preliminary data.</text>
</comment>
<evidence type="ECO:0000256" key="1">
    <source>
        <dbReference type="SAM" id="MobiDB-lite"/>
    </source>
</evidence>
<dbReference type="EMBL" id="BTSX01000002">
    <property type="protein sequence ID" value="GMS86466.1"/>
    <property type="molecule type" value="Genomic_DNA"/>
</dbReference>
<feature type="transmembrane region" description="Helical" evidence="2">
    <location>
        <begin position="80"/>
        <end position="108"/>
    </location>
</feature>
<feature type="transmembrane region" description="Helical" evidence="2">
    <location>
        <begin position="163"/>
        <end position="187"/>
    </location>
</feature>
<feature type="region of interest" description="Disordered" evidence="1">
    <location>
        <begin position="206"/>
        <end position="238"/>
    </location>
</feature>
<keyword evidence="4" id="KW-1185">Reference proteome</keyword>
<organism evidence="3 4">
    <name type="scientific">Pristionchus entomophagus</name>
    <dbReference type="NCBI Taxonomy" id="358040"/>
    <lineage>
        <taxon>Eukaryota</taxon>
        <taxon>Metazoa</taxon>
        <taxon>Ecdysozoa</taxon>
        <taxon>Nematoda</taxon>
        <taxon>Chromadorea</taxon>
        <taxon>Rhabditida</taxon>
        <taxon>Rhabditina</taxon>
        <taxon>Diplogasteromorpha</taxon>
        <taxon>Diplogasteroidea</taxon>
        <taxon>Neodiplogasteridae</taxon>
        <taxon>Pristionchus</taxon>
    </lineage>
</organism>
<dbReference type="AlphaFoldDB" id="A0AAV5T450"/>
<feature type="non-terminal residue" evidence="3">
    <location>
        <position position="1"/>
    </location>
</feature>
<protein>
    <submittedName>
        <fullName evidence="3">Uncharacterized protein</fullName>
    </submittedName>
</protein>
<gene>
    <name evidence="3" type="ORF">PENTCL1PPCAC_8641</name>
</gene>
<feature type="compositionally biased region" description="Acidic residues" evidence="1">
    <location>
        <begin position="299"/>
        <end position="309"/>
    </location>
</feature>
<feature type="transmembrane region" description="Helical" evidence="2">
    <location>
        <begin position="32"/>
        <end position="49"/>
    </location>
</feature>
<evidence type="ECO:0000313" key="4">
    <source>
        <dbReference type="Proteomes" id="UP001432027"/>
    </source>
</evidence>
<feature type="compositionally biased region" description="Low complexity" evidence="1">
    <location>
        <begin position="206"/>
        <end position="216"/>
    </location>
</feature>
<keyword evidence="2" id="KW-0812">Transmembrane</keyword>
<feature type="transmembrane region" description="Helical" evidence="2">
    <location>
        <begin position="55"/>
        <end position="73"/>
    </location>
</feature>
<feature type="region of interest" description="Disordered" evidence="1">
    <location>
        <begin position="261"/>
        <end position="309"/>
    </location>
</feature>